<feature type="binding site" evidence="3">
    <location>
        <begin position="7"/>
        <end position="14"/>
    </location>
    <ligand>
        <name>substrate</name>
    </ligand>
</feature>
<protein>
    <submittedName>
        <fullName evidence="4">Alpha-ribazole phosphatase</fullName>
    </submittedName>
</protein>
<dbReference type="PANTHER" id="PTHR46517">
    <property type="entry name" value="FRUCTOSE-2,6-BISPHOSPHATASE TIGAR"/>
    <property type="match status" value="1"/>
</dbReference>
<feature type="active site" description="Tele-phosphohistidine intermediate" evidence="2">
    <location>
        <position position="8"/>
    </location>
</feature>
<dbReference type="AlphaFoldDB" id="A0A8D5UFS8"/>
<dbReference type="InterPro" id="IPR013078">
    <property type="entry name" value="His_Pase_superF_clade-1"/>
</dbReference>
<dbReference type="RefSeq" id="WP_212773031.1">
    <property type="nucleotide sequence ID" value="NZ_AP024601.1"/>
</dbReference>
<dbReference type="CDD" id="cd07067">
    <property type="entry name" value="HP_PGM_like"/>
    <property type="match status" value="1"/>
</dbReference>
<evidence type="ECO:0000256" key="2">
    <source>
        <dbReference type="PIRSR" id="PIRSR613078-1"/>
    </source>
</evidence>
<dbReference type="PANTHER" id="PTHR46517:SF1">
    <property type="entry name" value="FRUCTOSE-2,6-BISPHOSPHATASE TIGAR"/>
    <property type="match status" value="1"/>
</dbReference>
<dbReference type="InterPro" id="IPR051695">
    <property type="entry name" value="Phosphoglycerate_Mutase"/>
</dbReference>
<evidence type="ECO:0000313" key="5">
    <source>
        <dbReference type="Proteomes" id="UP000677436"/>
    </source>
</evidence>
<keyword evidence="5" id="KW-1185">Reference proteome</keyword>
<keyword evidence="1" id="KW-0378">Hydrolase</keyword>
<dbReference type="GO" id="GO:0004331">
    <property type="term" value="F:fructose-2,6-bisphosphate 2-phosphatase activity"/>
    <property type="evidence" value="ECO:0007669"/>
    <property type="project" value="TreeGrafter"/>
</dbReference>
<dbReference type="InterPro" id="IPR029033">
    <property type="entry name" value="His_PPase_superfam"/>
</dbReference>
<evidence type="ECO:0000256" key="1">
    <source>
        <dbReference type="ARBA" id="ARBA00022801"/>
    </source>
</evidence>
<dbReference type="SMART" id="SM00855">
    <property type="entry name" value="PGAM"/>
    <property type="match status" value="1"/>
</dbReference>
<evidence type="ECO:0000313" key="4">
    <source>
        <dbReference type="EMBL" id="BCU82721.1"/>
    </source>
</evidence>
<feature type="binding site" evidence="3">
    <location>
        <position position="57"/>
    </location>
    <ligand>
        <name>substrate</name>
    </ligand>
</feature>
<dbReference type="GO" id="GO:0005829">
    <property type="term" value="C:cytosol"/>
    <property type="evidence" value="ECO:0007669"/>
    <property type="project" value="TreeGrafter"/>
</dbReference>
<dbReference type="Pfam" id="PF00300">
    <property type="entry name" value="His_Phos_1"/>
    <property type="match status" value="1"/>
</dbReference>
<accession>A0A8D5UFS8</accession>
<evidence type="ECO:0000256" key="3">
    <source>
        <dbReference type="PIRSR" id="PIRSR613078-2"/>
    </source>
</evidence>
<gene>
    <name evidence="4" type="ORF">JIR001_25040</name>
</gene>
<dbReference type="Proteomes" id="UP000677436">
    <property type="component" value="Chromosome"/>
</dbReference>
<dbReference type="KEGG" id="pabs:JIR001_25040"/>
<dbReference type="Gene3D" id="3.40.50.1240">
    <property type="entry name" value="Phosphoglycerate mutase-like"/>
    <property type="match status" value="1"/>
</dbReference>
<dbReference type="SUPFAM" id="SSF53254">
    <property type="entry name" value="Phosphoglycerate mutase-like"/>
    <property type="match status" value="1"/>
</dbReference>
<reference evidence="4" key="1">
    <citation type="journal article" date="2013" name="Int. J. Syst. Evol. Microbiol.">
        <title>Polycladomyces abyssicola gen. nov., sp. nov., a thermophilic filamentous bacterium isolated from hemipelagic sediment.</title>
        <authorList>
            <person name="Tsubouchi T."/>
            <person name="Shimane Y."/>
            <person name="Mori K."/>
            <person name="Usui K."/>
            <person name="Hiraki T."/>
            <person name="Tame A."/>
            <person name="Uematsu K."/>
            <person name="Maruyama T."/>
            <person name="Hatada Y."/>
        </authorList>
    </citation>
    <scope>NUCLEOTIDE SEQUENCE</scope>
    <source>
        <strain evidence="4">JIR-001</strain>
    </source>
</reference>
<organism evidence="4 5">
    <name type="scientific">Polycladomyces abyssicola</name>
    <dbReference type="NCBI Taxonomy" id="1125966"/>
    <lineage>
        <taxon>Bacteria</taxon>
        <taxon>Bacillati</taxon>
        <taxon>Bacillota</taxon>
        <taxon>Bacilli</taxon>
        <taxon>Bacillales</taxon>
        <taxon>Thermoactinomycetaceae</taxon>
        <taxon>Polycladomyces</taxon>
    </lineage>
</organism>
<sequence>MRLIWVRHGETEGNRQGRYVGHWDDPINERGRQQARMVAERLSRERVSAIYTSDLCRAKETASIIAAHHPLVRLTITPLLRECGFGEWEGRTYDEIAANEEIHLRRWYDDPWCVSPPGGECLQEMEQRISRWLEAVAVCYGSGDTLVAVAHAGPIRLFHAKWVKRNPRALWDFSLPHGGVLAVRRSRDGWEEEPWNPS</sequence>
<dbReference type="GO" id="GO:0043456">
    <property type="term" value="P:regulation of pentose-phosphate shunt"/>
    <property type="evidence" value="ECO:0007669"/>
    <property type="project" value="TreeGrafter"/>
</dbReference>
<proteinExistence type="predicted"/>
<reference evidence="4" key="2">
    <citation type="journal article" date="2021" name="Microbiol. Resour. Announc.">
        <title>Complete Genome Sequence of Polycladomyces abyssicola JIR-001T, Isolated from Hemipelagic Sediment in Deep Seawater.</title>
        <authorList>
            <person name="Tsubouchi T."/>
            <person name="Kaneko Y."/>
        </authorList>
    </citation>
    <scope>NUCLEOTIDE SEQUENCE</scope>
    <source>
        <strain evidence="4">JIR-001</strain>
    </source>
</reference>
<feature type="active site" description="Proton donor/acceptor" evidence="2">
    <location>
        <position position="82"/>
    </location>
</feature>
<dbReference type="GO" id="GO:0045820">
    <property type="term" value="P:negative regulation of glycolytic process"/>
    <property type="evidence" value="ECO:0007669"/>
    <property type="project" value="TreeGrafter"/>
</dbReference>
<dbReference type="EMBL" id="AP024601">
    <property type="protein sequence ID" value="BCU82721.1"/>
    <property type="molecule type" value="Genomic_DNA"/>
</dbReference>
<name>A0A8D5UFS8_9BACL</name>